<gene>
    <name evidence="1" type="ORF">CcCBS67573_g06684</name>
</gene>
<dbReference type="EMBL" id="QEAP01000299">
    <property type="protein sequence ID" value="TPX69919.1"/>
    <property type="molecule type" value="Genomic_DNA"/>
</dbReference>
<comment type="caution">
    <text evidence="1">The sequence shown here is derived from an EMBL/GenBank/DDBJ whole genome shotgun (WGS) entry which is preliminary data.</text>
</comment>
<evidence type="ECO:0000313" key="2">
    <source>
        <dbReference type="Proteomes" id="UP000320333"/>
    </source>
</evidence>
<protein>
    <submittedName>
        <fullName evidence="1">Uncharacterized protein</fullName>
    </submittedName>
</protein>
<organism evidence="1 2">
    <name type="scientific">Chytriomyces confervae</name>
    <dbReference type="NCBI Taxonomy" id="246404"/>
    <lineage>
        <taxon>Eukaryota</taxon>
        <taxon>Fungi</taxon>
        <taxon>Fungi incertae sedis</taxon>
        <taxon>Chytridiomycota</taxon>
        <taxon>Chytridiomycota incertae sedis</taxon>
        <taxon>Chytridiomycetes</taxon>
        <taxon>Chytridiales</taxon>
        <taxon>Chytriomycetaceae</taxon>
        <taxon>Chytriomyces</taxon>
    </lineage>
</organism>
<dbReference type="AlphaFoldDB" id="A0A507F0V4"/>
<sequence>MSEMGTRGSNIHRLMGSAKDLIRLRAGRRWCF</sequence>
<name>A0A507F0V4_9FUNG</name>
<dbReference type="Proteomes" id="UP000320333">
    <property type="component" value="Unassembled WGS sequence"/>
</dbReference>
<accession>A0A507F0V4</accession>
<keyword evidence="2" id="KW-1185">Reference proteome</keyword>
<evidence type="ECO:0000313" key="1">
    <source>
        <dbReference type="EMBL" id="TPX69919.1"/>
    </source>
</evidence>
<proteinExistence type="predicted"/>
<reference evidence="1 2" key="1">
    <citation type="journal article" date="2019" name="Sci. Rep.">
        <title>Comparative genomics of chytrid fungi reveal insights into the obligate biotrophic and pathogenic lifestyle of Synchytrium endobioticum.</title>
        <authorList>
            <person name="van de Vossenberg B.T.L.H."/>
            <person name="Warris S."/>
            <person name="Nguyen H.D.T."/>
            <person name="van Gent-Pelzer M.P.E."/>
            <person name="Joly D.L."/>
            <person name="van de Geest H.C."/>
            <person name="Bonants P.J.M."/>
            <person name="Smith D.S."/>
            <person name="Levesque C.A."/>
            <person name="van der Lee T.A.J."/>
        </authorList>
    </citation>
    <scope>NUCLEOTIDE SEQUENCE [LARGE SCALE GENOMIC DNA]</scope>
    <source>
        <strain evidence="1 2">CBS 675.73</strain>
    </source>
</reference>